<feature type="region of interest" description="Disordered" evidence="2">
    <location>
        <begin position="84"/>
        <end position="181"/>
    </location>
</feature>
<gene>
    <name evidence="3" type="ORF">OPV22_023636</name>
</gene>
<dbReference type="GO" id="GO:0008017">
    <property type="term" value="F:microtubule binding"/>
    <property type="evidence" value="ECO:0007669"/>
    <property type="project" value="TreeGrafter"/>
</dbReference>
<dbReference type="PANTHER" id="PTHR31807:SF37">
    <property type="entry name" value="HAUS AUGMIN-LIKE COMPLEX SUBUNIT 8"/>
    <property type="match status" value="1"/>
</dbReference>
<feature type="compositionally biased region" description="Polar residues" evidence="2">
    <location>
        <begin position="251"/>
        <end position="262"/>
    </location>
</feature>
<feature type="region of interest" description="Disordered" evidence="2">
    <location>
        <begin position="366"/>
        <end position="420"/>
    </location>
</feature>
<feature type="compositionally biased region" description="Low complexity" evidence="2">
    <location>
        <begin position="148"/>
        <end position="174"/>
    </location>
</feature>
<dbReference type="InterPro" id="IPR007573">
    <property type="entry name" value="QWRF"/>
</dbReference>
<protein>
    <recommendedName>
        <fullName evidence="5">AUGMIN subunit 8</fullName>
    </recommendedName>
</protein>
<evidence type="ECO:0000313" key="4">
    <source>
        <dbReference type="Proteomes" id="UP001222027"/>
    </source>
</evidence>
<dbReference type="GO" id="GO:0005880">
    <property type="term" value="C:nuclear microtubule"/>
    <property type="evidence" value="ECO:0007669"/>
    <property type="project" value="TreeGrafter"/>
</dbReference>
<dbReference type="EMBL" id="JAQQAF010000006">
    <property type="protein sequence ID" value="KAJ8479909.1"/>
    <property type="molecule type" value="Genomic_DNA"/>
</dbReference>
<feature type="compositionally biased region" description="Low complexity" evidence="2">
    <location>
        <begin position="104"/>
        <end position="120"/>
    </location>
</feature>
<organism evidence="3 4">
    <name type="scientific">Ensete ventricosum</name>
    <name type="common">Abyssinian banana</name>
    <name type="synonym">Musa ensete</name>
    <dbReference type="NCBI Taxonomy" id="4639"/>
    <lineage>
        <taxon>Eukaryota</taxon>
        <taxon>Viridiplantae</taxon>
        <taxon>Streptophyta</taxon>
        <taxon>Embryophyta</taxon>
        <taxon>Tracheophyta</taxon>
        <taxon>Spermatophyta</taxon>
        <taxon>Magnoliopsida</taxon>
        <taxon>Liliopsida</taxon>
        <taxon>Zingiberales</taxon>
        <taxon>Musaceae</taxon>
        <taxon>Ensete</taxon>
    </lineage>
</organism>
<evidence type="ECO:0000256" key="2">
    <source>
        <dbReference type="SAM" id="MobiDB-lite"/>
    </source>
</evidence>
<comment type="caution">
    <text evidence="3">The sequence shown here is derived from an EMBL/GenBank/DDBJ whole genome shotgun (WGS) entry which is preliminary data.</text>
</comment>
<keyword evidence="4" id="KW-1185">Reference proteome</keyword>
<evidence type="ECO:0008006" key="5">
    <source>
        <dbReference type="Google" id="ProtNLM"/>
    </source>
</evidence>
<feature type="compositionally biased region" description="Polar residues" evidence="2">
    <location>
        <begin position="366"/>
        <end position="376"/>
    </location>
</feature>
<dbReference type="GO" id="GO:0005737">
    <property type="term" value="C:cytoplasm"/>
    <property type="evidence" value="ECO:0007669"/>
    <property type="project" value="TreeGrafter"/>
</dbReference>
<accession>A0AAV8QSM8</accession>
<feature type="compositionally biased region" description="Polar residues" evidence="2">
    <location>
        <begin position="408"/>
        <end position="420"/>
    </location>
</feature>
<feature type="region of interest" description="Disordered" evidence="2">
    <location>
        <begin position="227"/>
        <end position="264"/>
    </location>
</feature>
<comment type="similarity">
    <text evidence="1">Belongs to the QWRF family.</text>
</comment>
<dbReference type="GO" id="GO:0051225">
    <property type="term" value="P:spindle assembly"/>
    <property type="evidence" value="ECO:0007669"/>
    <property type="project" value="TreeGrafter"/>
</dbReference>
<dbReference type="AlphaFoldDB" id="A0AAV8QSM8"/>
<name>A0AAV8QSM8_ENSVE</name>
<evidence type="ECO:0000313" key="3">
    <source>
        <dbReference type="EMBL" id="KAJ8479909.1"/>
    </source>
</evidence>
<proteinExistence type="inferred from homology"/>
<reference evidence="3 4" key="1">
    <citation type="submission" date="2022-12" db="EMBL/GenBank/DDBJ databases">
        <title>Chromosome-scale assembly of the Ensete ventricosum genome.</title>
        <authorList>
            <person name="Dussert Y."/>
            <person name="Stocks J."/>
            <person name="Wendawek A."/>
            <person name="Woldeyes F."/>
            <person name="Nichols R.A."/>
            <person name="Borrell J.S."/>
        </authorList>
    </citation>
    <scope>NUCLEOTIDE SEQUENCE [LARGE SCALE GENOMIC DNA]</scope>
    <source>
        <strain evidence="4">cv. Maze</strain>
        <tissue evidence="3">Seeds</tissue>
    </source>
</reference>
<evidence type="ECO:0000256" key="1">
    <source>
        <dbReference type="ARBA" id="ARBA00010016"/>
    </source>
</evidence>
<sequence>MANGAISVWSLDEQTAAASFSPEISTEAAPHLSSYRRQRDQRSVARILRFVVMGLSLQIATARQKKVQAEENYRRLLLPSERNNAVSATRRPRSVASRYKSGISSTPVSTPSSPRRYPSPNAGHTSLATGLSLPKRSQSAERRRPTTPSLRFSASASPSRPSTPASPSSRSTTPIRDRGTEMCSTPQRLLSNRAPNGLWPSIRNLSSSLQSESLVIPVSKREKLVVNSLDRANKSPAKVAPERKRTPLRGRNSSDQSENSKPLETLNAKVMDQHRWPGMLGGRLSANALSRSVDLSDKLGRSFLTVASQGDSPKRTNPSPDSATRVTQLSLSEMAERLSNNGDGILDRDIKSVVKLSSPTSVRHLSVTRSSKTQSLLIPGSRRPSSPSKVLSTPSSTARGMLSPVRTRPSTPISLSSNVPSGVGGTPSVLNYSVDVRKGKKNSNHVEEAHQLRLLYNANLQWRFVNAQAVKTLSNQKMSAENVVYGVWNNISKLLDPVIMNRIDLQHLELEMKLGMILKEQIAYLEHWVALESEHYSSLSGLVKALNASTIRLPIKEGAKVDVLAVKNAIGSAVDVMQAMSSSICHLLSKVEGTKSLVSELSCIAANEKYKLDECRELLDLTAAMQVKESSLRTHIIQIGQDGHELV</sequence>
<dbReference type="Pfam" id="PF04484">
    <property type="entry name" value="QWRF"/>
    <property type="match status" value="1"/>
</dbReference>
<feature type="compositionally biased region" description="Low complexity" evidence="2">
    <location>
        <begin position="384"/>
        <end position="396"/>
    </location>
</feature>
<dbReference type="PANTHER" id="PTHR31807">
    <property type="entry name" value="AUGMIN FAMILY MEMBER"/>
    <property type="match status" value="1"/>
</dbReference>
<dbReference type="Proteomes" id="UP001222027">
    <property type="component" value="Unassembled WGS sequence"/>
</dbReference>